<evidence type="ECO:0008006" key="4">
    <source>
        <dbReference type="Google" id="ProtNLM"/>
    </source>
</evidence>
<keyword evidence="1" id="KW-1133">Transmembrane helix</keyword>
<feature type="transmembrane region" description="Helical" evidence="1">
    <location>
        <begin position="78"/>
        <end position="95"/>
    </location>
</feature>
<proteinExistence type="predicted"/>
<dbReference type="Proteomes" id="UP001595699">
    <property type="component" value="Unassembled WGS sequence"/>
</dbReference>
<evidence type="ECO:0000313" key="2">
    <source>
        <dbReference type="EMBL" id="MFC3759711.1"/>
    </source>
</evidence>
<keyword evidence="1" id="KW-0472">Membrane</keyword>
<protein>
    <recommendedName>
        <fullName evidence="4">DUF1772 domain-containing protein</fullName>
    </recommendedName>
</protein>
<gene>
    <name evidence="2" type="ORF">ACFOUW_02595</name>
</gene>
<keyword evidence="3" id="KW-1185">Reference proteome</keyword>
<sequence>MEPVIHILGALLVILALVPALAHALELPGKRRLEPGEYVSVQRIYYPGFTVIGAAEPLAIVAMLVSALVTPAGTDNRLRWFALLAVGAAHAVYWIRVHRINQVWLRDERLTAAGSAFFGAGPRVDLDEATFVRSRRQWERGHVARAVLTGAATIAVLIALA</sequence>
<accession>A0ABV7Y535</accession>
<feature type="transmembrane region" description="Helical" evidence="1">
    <location>
        <begin position="142"/>
        <end position="160"/>
    </location>
</feature>
<evidence type="ECO:0000256" key="1">
    <source>
        <dbReference type="SAM" id="Phobius"/>
    </source>
</evidence>
<dbReference type="EMBL" id="JBHRZH010000003">
    <property type="protein sequence ID" value="MFC3759711.1"/>
    <property type="molecule type" value="Genomic_DNA"/>
</dbReference>
<keyword evidence="1" id="KW-0812">Transmembrane</keyword>
<evidence type="ECO:0000313" key="3">
    <source>
        <dbReference type="Proteomes" id="UP001595699"/>
    </source>
</evidence>
<organism evidence="2 3">
    <name type="scientific">Tenggerimyces flavus</name>
    <dbReference type="NCBI Taxonomy" id="1708749"/>
    <lineage>
        <taxon>Bacteria</taxon>
        <taxon>Bacillati</taxon>
        <taxon>Actinomycetota</taxon>
        <taxon>Actinomycetes</taxon>
        <taxon>Propionibacteriales</taxon>
        <taxon>Nocardioidaceae</taxon>
        <taxon>Tenggerimyces</taxon>
    </lineage>
</organism>
<feature type="transmembrane region" description="Helical" evidence="1">
    <location>
        <begin position="48"/>
        <end position="69"/>
    </location>
</feature>
<reference evidence="3" key="1">
    <citation type="journal article" date="2019" name="Int. J. Syst. Evol. Microbiol.">
        <title>The Global Catalogue of Microorganisms (GCM) 10K type strain sequencing project: providing services to taxonomists for standard genome sequencing and annotation.</title>
        <authorList>
            <consortium name="The Broad Institute Genomics Platform"/>
            <consortium name="The Broad Institute Genome Sequencing Center for Infectious Disease"/>
            <person name="Wu L."/>
            <person name="Ma J."/>
        </authorList>
    </citation>
    <scope>NUCLEOTIDE SEQUENCE [LARGE SCALE GENOMIC DNA]</scope>
    <source>
        <strain evidence="3">CGMCC 4.7241</strain>
    </source>
</reference>
<comment type="caution">
    <text evidence="2">The sequence shown here is derived from an EMBL/GenBank/DDBJ whole genome shotgun (WGS) entry which is preliminary data.</text>
</comment>
<name>A0ABV7Y535_9ACTN</name>
<dbReference type="RefSeq" id="WP_205121647.1">
    <property type="nucleotide sequence ID" value="NZ_JAFBCM010000001.1"/>
</dbReference>